<dbReference type="AlphaFoldDB" id="A0A9P0CXL1"/>
<evidence type="ECO:0000313" key="2">
    <source>
        <dbReference type="EMBL" id="CAH1108338.1"/>
    </source>
</evidence>
<proteinExistence type="predicted"/>
<sequence>MAIIGSNAEDVASSYYAIIKRAPAHIKHYTFWCDNCSALNKNWKLYVALCTAAVNADWGPETVTVKYFEAGHSFMKADVVHGQIGKAMKKKSNVYDIHDLNDIIPKTSRHNKTLLLNFEDFYEFKEGNRQRRSKNSSENLPMLNNVKV</sequence>
<name>A0A9P0CXL1_9CUCU</name>
<reference evidence="2" key="1">
    <citation type="submission" date="2022-01" db="EMBL/GenBank/DDBJ databases">
        <authorList>
            <person name="King R."/>
        </authorList>
    </citation>
    <scope>NUCLEOTIDE SEQUENCE</scope>
</reference>
<gene>
    <name evidence="2" type="ORF">PSYICH_LOCUS8667</name>
</gene>
<accession>A0A9P0CXL1</accession>
<dbReference type="EMBL" id="OV651815">
    <property type="protein sequence ID" value="CAH1108338.1"/>
    <property type="molecule type" value="Genomic_DNA"/>
</dbReference>
<organism evidence="2 3">
    <name type="scientific">Psylliodes chrysocephalus</name>
    <dbReference type="NCBI Taxonomy" id="3402493"/>
    <lineage>
        <taxon>Eukaryota</taxon>
        <taxon>Metazoa</taxon>
        <taxon>Ecdysozoa</taxon>
        <taxon>Arthropoda</taxon>
        <taxon>Hexapoda</taxon>
        <taxon>Insecta</taxon>
        <taxon>Pterygota</taxon>
        <taxon>Neoptera</taxon>
        <taxon>Endopterygota</taxon>
        <taxon>Coleoptera</taxon>
        <taxon>Polyphaga</taxon>
        <taxon>Cucujiformia</taxon>
        <taxon>Chrysomeloidea</taxon>
        <taxon>Chrysomelidae</taxon>
        <taxon>Galerucinae</taxon>
        <taxon>Alticini</taxon>
        <taxon>Psylliodes</taxon>
    </lineage>
</organism>
<feature type="region of interest" description="Disordered" evidence="1">
    <location>
        <begin position="129"/>
        <end position="148"/>
    </location>
</feature>
<protein>
    <submittedName>
        <fullName evidence="2">Uncharacterized protein</fullName>
    </submittedName>
</protein>
<dbReference type="Proteomes" id="UP001153636">
    <property type="component" value="Chromosome 3"/>
</dbReference>
<keyword evidence="3" id="KW-1185">Reference proteome</keyword>
<evidence type="ECO:0000256" key="1">
    <source>
        <dbReference type="SAM" id="MobiDB-lite"/>
    </source>
</evidence>
<dbReference type="OrthoDB" id="6780084at2759"/>
<evidence type="ECO:0000313" key="3">
    <source>
        <dbReference type="Proteomes" id="UP001153636"/>
    </source>
</evidence>